<protein>
    <submittedName>
        <fullName evidence="8">Unannotated protein</fullName>
    </submittedName>
</protein>
<evidence type="ECO:0000256" key="2">
    <source>
        <dbReference type="ARBA" id="ARBA00022617"/>
    </source>
</evidence>
<evidence type="ECO:0000313" key="7">
    <source>
        <dbReference type="EMBL" id="CAB5009622.1"/>
    </source>
</evidence>
<dbReference type="InterPro" id="IPR002397">
    <property type="entry name" value="Cyt_P450_B"/>
</dbReference>
<dbReference type="PROSITE" id="PS00086">
    <property type="entry name" value="CYTOCHROME_P450"/>
    <property type="match status" value="1"/>
</dbReference>
<keyword evidence="4" id="KW-0560">Oxidoreductase</keyword>
<dbReference type="InterPro" id="IPR036396">
    <property type="entry name" value="Cyt_P450_sf"/>
</dbReference>
<dbReference type="GO" id="GO:0020037">
    <property type="term" value="F:heme binding"/>
    <property type="evidence" value="ECO:0007669"/>
    <property type="project" value="InterPro"/>
</dbReference>
<keyword evidence="6" id="KW-0503">Monooxygenase</keyword>
<dbReference type="Pfam" id="PF00067">
    <property type="entry name" value="p450"/>
    <property type="match status" value="1"/>
</dbReference>
<dbReference type="AlphaFoldDB" id="A0A6J7TYG5"/>
<dbReference type="EMBL" id="CAFBPN010000004">
    <property type="protein sequence ID" value="CAB5009622.1"/>
    <property type="molecule type" value="Genomic_DNA"/>
</dbReference>
<dbReference type="GO" id="GO:0008395">
    <property type="term" value="F:steroid hydroxylase activity"/>
    <property type="evidence" value="ECO:0007669"/>
    <property type="project" value="TreeGrafter"/>
</dbReference>
<dbReference type="InterPro" id="IPR001128">
    <property type="entry name" value="Cyt_P450"/>
</dbReference>
<evidence type="ECO:0000256" key="4">
    <source>
        <dbReference type="ARBA" id="ARBA00023002"/>
    </source>
</evidence>
<accession>A0A6J7TYG5</accession>
<evidence type="ECO:0000256" key="6">
    <source>
        <dbReference type="ARBA" id="ARBA00023033"/>
    </source>
</evidence>
<evidence type="ECO:0000256" key="1">
    <source>
        <dbReference type="ARBA" id="ARBA00010617"/>
    </source>
</evidence>
<dbReference type="GO" id="GO:0006707">
    <property type="term" value="P:cholesterol catabolic process"/>
    <property type="evidence" value="ECO:0007669"/>
    <property type="project" value="TreeGrafter"/>
</dbReference>
<keyword evidence="2" id="KW-0349">Heme</keyword>
<gene>
    <name evidence="7" type="ORF">UFOPK4098_00206</name>
    <name evidence="8" type="ORF">UFOPK4347_00138</name>
</gene>
<sequence length="409" mass="46151">MAYYGDGGHFMSSPVEDIQYNPFSPEVLADPAAAHKELREKCPVHAFREHQPFFTSLSRHEDVLAALKNIDVFSSQWGQGPGRKPAIALFSDPPNHTKFRRLVNTSFTPRAAMVLEPMITALVEELVNSMSAQPGNRADLHDLLAMPLPVIVIARMLGVPEDMRDTFKEWSDSQLQGMNMVDPEREIAARRAMSEYLINEVNKRRDLIALGRDLPNDLISELTQAAMSHDDPLSDAEMLSMLVQILVGGNETTTSLITNLVWRLLQDRSRWNEVVNNPELIDVAIEESLRFDPPVLGLYRTTTCPVTMSGTEIPGDEKVMVLYASANRDPAAWEDPDTFRLDRDLNQLRRHLSFGFGLHVCPGAALSRTETRIALRKLIELFPTLELDGEPERIETFLLWGKRTLPVKW</sequence>
<dbReference type="FunFam" id="1.10.630.10:FF:000018">
    <property type="entry name" value="Cytochrome P450 monooxygenase"/>
    <property type="match status" value="1"/>
</dbReference>
<evidence type="ECO:0000313" key="8">
    <source>
        <dbReference type="EMBL" id="CAB5058763.1"/>
    </source>
</evidence>
<dbReference type="PRINTS" id="PR00385">
    <property type="entry name" value="P450"/>
</dbReference>
<dbReference type="PRINTS" id="PR00359">
    <property type="entry name" value="BP450"/>
</dbReference>
<comment type="similarity">
    <text evidence="1">Belongs to the cytochrome P450 family.</text>
</comment>
<evidence type="ECO:0000256" key="3">
    <source>
        <dbReference type="ARBA" id="ARBA00022723"/>
    </source>
</evidence>
<dbReference type="GO" id="GO:0005506">
    <property type="term" value="F:iron ion binding"/>
    <property type="evidence" value="ECO:0007669"/>
    <property type="project" value="InterPro"/>
</dbReference>
<evidence type="ECO:0000256" key="5">
    <source>
        <dbReference type="ARBA" id="ARBA00023004"/>
    </source>
</evidence>
<keyword evidence="5" id="KW-0408">Iron</keyword>
<name>A0A6J7TYG5_9ZZZZ</name>
<dbReference type="InterPro" id="IPR017972">
    <property type="entry name" value="Cyt_P450_CS"/>
</dbReference>
<dbReference type="SUPFAM" id="SSF48264">
    <property type="entry name" value="Cytochrome P450"/>
    <property type="match status" value="1"/>
</dbReference>
<proteinExistence type="inferred from homology"/>
<organism evidence="8">
    <name type="scientific">freshwater metagenome</name>
    <dbReference type="NCBI Taxonomy" id="449393"/>
    <lineage>
        <taxon>unclassified sequences</taxon>
        <taxon>metagenomes</taxon>
        <taxon>ecological metagenomes</taxon>
    </lineage>
</organism>
<keyword evidence="3" id="KW-0479">Metal-binding</keyword>
<reference evidence="8" key="1">
    <citation type="submission" date="2020-05" db="EMBL/GenBank/DDBJ databases">
        <authorList>
            <person name="Chiriac C."/>
            <person name="Salcher M."/>
            <person name="Ghai R."/>
            <person name="Kavagutti S V."/>
        </authorList>
    </citation>
    <scope>NUCLEOTIDE SEQUENCE</scope>
</reference>
<dbReference type="GO" id="GO:0036199">
    <property type="term" value="F:cholest-4-en-3-one 26-monooxygenase activity"/>
    <property type="evidence" value="ECO:0007669"/>
    <property type="project" value="TreeGrafter"/>
</dbReference>
<dbReference type="PANTHER" id="PTHR46696">
    <property type="entry name" value="P450, PUTATIVE (EUROFUNG)-RELATED"/>
    <property type="match status" value="1"/>
</dbReference>
<dbReference type="EMBL" id="CAFBQU010000002">
    <property type="protein sequence ID" value="CAB5058763.1"/>
    <property type="molecule type" value="Genomic_DNA"/>
</dbReference>
<dbReference type="PANTHER" id="PTHR46696:SF4">
    <property type="entry name" value="BIOTIN BIOSYNTHESIS CYTOCHROME P450"/>
    <property type="match status" value="1"/>
</dbReference>
<dbReference type="Gene3D" id="1.10.630.10">
    <property type="entry name" value="Cytochrome P450"/>
    <property type="match status" value="1"/>
</dbReference>